<accession>A0A6G8IID6</accession>
<keyword evidence="4" id="KW-1185">Reference proteome</keyword>
<dbReference type="Proteomes" id="UP000503162">
    <property type="component" value="Chromosome"/>
</dbReference>
<dbReference type="PANTHER" id="PTHR47505:SF1">
    <property type="entry name" value="DNA UTILIZATION PROTEIN YHGH"/>
    <property type="match status" value="1"/>
</dbReference>
<dbReference type="SUPFAM" id="SSF53271">
    <property type="entry name" value="PRTase-like"/>
    <property type="match status" value="1"/>
</dbReference>
<dbReference type="KEGG" id="hcz:G9Q37_12015"/>
<dbReference type="Pfam" id="PF00156">
    <property type="entry name" value="Pribosyltran"/>
    <property type="match status" value="1"/>
</dbReference>
<dbReference type="EMBL" id="CP049989">
    <property type="protein sequence ID" value="QIM52818.1"/>
    <property type="molecule type" value="Genomic_DNA"/>
</dbReference>
<dbReference type="InterPro" id="IPR051910">
    <property type="entry name" value="ComF/GntX_DNA_util-trans"/>
</dbReference>
<proteinExistence type="inferred from homology"/>
<dbReference type="InterPro" id="IPR029057">
    <property type="entry name" value="PRTase-like"/>
</dbReference>
<dbReference type="Gene3D" id="3.40.50.2020">
    <property type="match status" value="1"/>
</dbReference>
<gene>
    <name evidence="3" type="ORF">G9Q37_12015</name>
</gene>
<feature type="domain" description="Phosphoribosyltransferase" evidence="2">
    <location>
        <begin position="196"/>
        <end position="244"/>
    </location>
</feature>
<dbReference type="RefSeq" id="WP_166227420.1">
    <property type="nucleotide sequence ID" value="NZ_CP049989.1"/>
</dbReference>
<evidence type="ECO:0000313" key="3">
    <source>
        <dbReference type="EMBL" id="QIM52818.1"/>
    </source>
</evidence>
<evidence type="ECO:0000259" key="2">
    <source>
        <dbReference type="Pfam" id="PF00156"/>
    </source>
</evidence>
<evidence type="ECO:0000313" key="4">
    <source>
        <dbReference type="Proteomes" id="UP000503162"/>
    </source>
</evidence>
<dbReference type="AlphaFoldDB" id="A0A6G8IID6"/>
<organism evidence="3 4">
    <name type="scientific">Hydrogenophaga crocea</name>
    <dbReference type="NCBI Taxonomy" id="2716225"/>
    <lineage>
        <taxon>Bacteria</taxon>
        <taxon>Pseudomonadati</taxon>
        <taxon>Pseudomonadota</taxon>
        <taxon>Betaproteobacteria</taxon>
        <taxon>Burkholderiales</taxon>
        <taxon>Comamonadaceae</taxon>
        <taxon>Hydrogenophaga</taxon>
    </lineage>
</organism>
<evidence type="ECO:0000256" key="1">
    <source>
        <dbReference type="ARBA" id="ARBA00008007"/>
    </source>
</evidence>
<name>A0A6G8IID6_9BURK</name>
<dbReference type="InterPro" id="IPR000836">
    <property type="entry name" value="PRTase_dom"/>
</dbReference>
<reference evidence="3 4" key="1">
    <citation type="submission" date="2020-03" db="EMBL/GenBank/DDBJ databases">
        <title>Hydrogenophaga sp. nov. isolated from cyanobacterial mat.</title>
        <authorList>
            <person name="Thorat V."/>
            <person name="Kirdat K."/>
            <person name="Tiwarekar B."/>
            <person name="Costa E.D."/>
            <person name="Yadav A."/>
        </authorList>
    </citation>
    <scope>NUCLEOTIDE SEQUENCE [LARGE SCALE GENOMIC DNA]</scope>
    <source>
        <strain evidence="3 4">BA0156</strain>
    </source>
</reference>
<protein>
    <submittedName>
        <fullName evidence="3">ComF family protein</fullName>
    </submittedName>
</protein>
<comment type="similarity">
    <text evidence="1">Belongs to the ComF/GntX family.</text>
</comment>
<sequence length="250" mass="26390">MPLAARATNALRHLVASAPVWPSACQVCGLWPSRPLCPACLARFAPAAERCPRCAAPHAGGLCAPCRARPDPEAGPAARFVAVDYRFPWDGLVARFKFRGEAGWAGPFAERLLATPGVVAALDAADWIAPVPLTPARLAERGHHPPWELVKALRQRHPRPVCADALVRLRDGAAQHRLARTERLHNLHGAFAVPPPRLSALAGARVLLVDDVVTTGATLQAAAQALRAAGVARVDALVFARTPAPGDAAP</sequence>
<dbReference type="PANTHER" id="PTHR47505">
    <property type="entry name" value="DNA UTILIZATION PROTEIN YHGH"/>
    <property type="match status" value="1"/>
</dbReference>